<evidence type="ECO:0000313" key="1">
    <source>
        <dbReference type="EMBL" id="HIT74672.1"/>
    </source>
</evidence>
<comment type="caution">
    <text evidence="1">The sequence shown here is derived from an EMBL/GenBank/DDBJ whole genome shotgun (WGS) entry which is preliminary data.</text>
</comment>
<organism evidence="1 2">
    <name type="scientific">Candidatus Avipropionibacterium avicola</name>
    <dbReference type="NCBI Taxonomy" id="2840701"/>
    <lineage>
        <taxon>Bacteria</taxon>
        <taxon>Bacillati</taxon>
        <taxon>Actinomycetota</taxon>
        <taxon>Actinomycetes</taxon>
        <taxon>Propionibacteriales</taxon>
        <taxon>Propionibacteriaceae</taxon>
        <taxon>Propionibacteriaceae incertae sedis</taxon>
        <taxon>Candidatus Avipropionibacterium</taxon>
    </lineage>
</organism>
<dbReference type="Gene3D" id="3.30.70.1280">
    <property type="entry name" value="SP0830-like domains"/>
    <property type="match status" value="1"/>
</dbReference>
<protein>
    <submittedName>
        <fullName evidence="1">DUF1697 domain-containing protein</fullName>
    </submittedName>
</protein>
<dbReference type="EMBL" id="DVLP01000105">
    <property type="protein sequence ID" value="HIT74672.1"/>
    <property type="molecule type" value="Genomic_DNA"/>
</dbReference>
<gene>
    <name evidence="1" type="ORF">IAA98_03720</name>
</gene>
<dbReference type="AlphaFoldDB" id="A0A9D1KMD8"/>
<proteinExistence type="predicted"/>
<name>A0A9D1KMD8_9ACTN</name>
<sequence>MAGYVAFLRAINLGAKRKFSKDAVAAATEVGGGTNVATWLNTGNVRLDSSRRSTALVAAELEQAYEEAAGFPVPTVVLTLRELRQVADDAVRFAAAHPEAGAHYVSLLQQDPDPATVTAFCERWNGPDHALVSGRAVHLLLAQRNNYHASSLNGDTVERAFGTATNRNARVIATVAEKWAS</sequence>
<dbReference type="SUPFAM" id="SSF160379">
    <property type="entry name" value="SP0830-like"/>
    <property type="match status" value="1"/>
</dbReference>
<reference evidence="1" key="1">
    <citation type="submission" date="2020-10" db="EMBL/GenBank/DDBJ databases">
        <authorList>
            <person name="Gilroy R."/>
        </authorList>
    </citation>
    <scope>NUCLEOTIDE SEQUENCE</scope>
    <source>
        <strain evidence="1">ChiGjej1B1-24693</strain>
    </source>
</reference>
<dbReference type="PANTHER" id="PTHR36439">
    <property type="entry name" value="BLL4334 PROTEIN"/>
    <property type="match status" value="1"/>
</dbReference>
<accession>A0A9D1KMD8</accession>
<dbReference type="Proteomes" id="UP000886842">
    <property type="component" value="Unassembled WGS sequence"/>
</dbReference>
<dbReference type="Pfam" id="PF08002">
    <property type="entry name" value="DUF1697"/>
    <property type="match status" value="1"/>
</dbReference>
<dbReference type="PANTHER" id="PTHR36439:SF1">
    <property type="entry name" value="DUF1697 DOMAIN-CONTAINING PROTEIN"/>
    <property type="match status" value="1"/>
</dbReference>
<reference evidence="1" key="2">
    <citation type="journal article" date="2021" name="PeerJ">
        <title>Extensive microbial diversity within the chicken gut microbiome revealed by metagenomics and culture.</title>
        <authorList>
            <person name="Gilroy R."/>
            <person name="Ravi A."/>
            <person name="Getino M."/>
            <person name="Pursley I."/>
            <person name="Horton D.L."/>
            <person name="Alikhan N.F."/>
            <person name="Baker D."/>
            <person name="Gharbi K."/>
            <person name="Hall N."/>
            <person name="Watson M."/>
            <person name="Adriaenssens E.M."/>
            <person name="Foster-Nyarko E."/>
            <person name="Jarju S."/>
            <person name="Secka A."/>
            <person name="Antonio M."/>
            <person name="Oren A."/>
            <person name="Chaudhuri R.R."/>
            <person name="La Ragione R."/>
            <person name="Hildebrand F."/>
            <person name="Pallen M.J."/>
        </authorList>
    </citation>
    <scope>NUCLEOTIDE SEQUENCE</scope>
    <source>
        <strain evidence="1">ChiGjej1B1-24693</strain>
    </source>
</reference>
<dbReference type="InterPro" id="IPR012545">
    <property type="entry name" value="DUF1697"/>
</dbReference>
<evidence type="ECO:0000313" key="2">
    <source>
        <dbReference type="Proteomes" id="UP000886842"/>
    </source>
</evidence>